<name>C7XUE8_9LACO</name>
<evidence type="ECO:0000259" key="10">
    <source>
        <dbReference type="PROSITE" id="PS51105"/>
    </source>
</evidence>
<evidence type="ECO:0000256" key="7">
    <source>
        <dbReference type="ARBA" id="ARBA00023136"/>
    </source>
</evidence>
<keyword evidence="4 8" id="KW-0762">Sugar transport</keyword>
<feature type="transmembrane region" description="Helical" evidence="9">
    <location>
        <begin position="107"/>
        <end position="125"/>
    </location>
</feature>
<feature type="transmembrane region" description="Helical" evidence="9">
    <location>
        <begin position="352"/>
        <end position="372"/>
    </location>
</feature>
<evidence type="ECO:0000256" key="8">
    <source>
        <dbReference type="PIRNR" id="PIRNR006351"/>
    </source>
</evidence>
<evidence type="ECO:0000313" key="11">
    <source>
        <dbReference type="EMBL" id="EEU30909.1"/>
    </source>
</evidence>
<gene>
    <name evidence="11" type="ORF">HMPREF0501_00314</name>
</gene>
<evidence type="ECO:0000256" key="1">
    <source>
        <dbReference type="ARBA" id="ARBA00004651"/>
    </source>
</evidence>
<evidence type="ECO:0000256" key="3">
    <source>
        <dbReference type="ARBA" id="ARBA00022475"/>
    </source>
</evidence>
<dbReference type="OrthoDB" id="1651152at2"/>
<dbReference type="eggNOG" id="COG1455">
    <property type="taxonomic scope" value="Bacteria"/>
</dbReference>
<dbReference type="GO" id="GO:0009401">
    <property type="term" value="P:phosphoenolpyruvate-dependent sugar phosphotransferase system"/>
    <property type="evidence" value="ECO:0007669"/>
    <property type="project" value="InterPro"/>
</dbReference>
<comment type="subcellular location">
    <subcellularLocation>
        <location evidence="1">Cell membrane</location>
        <topology evidence="1">Multi-pass membrane protein</topology>
    </subcellularLocation>
</comment>
<feature type="transmembrane region" description="Helical" evidence="9">
    <location>
        <begin position="283"/>
        <end position="305"/>
    </location>
</feature>
<keyword evidence="12" id="KW-1185">Reference proteome</keyword>
<dbReference type="InterPro" id="IPR003352">
    <property type="entry name" value="PTS_EIIC"/>
</dbReference>
<dbReference type="InterPro" id="IPR004796">
    <property type="entry name" value="PTS_IIC_cello"/>
</dbReference>
<keyword evidence="2 8" id="KW-0813">Transport</keyword>
<dbReference type="GO" id="GO:0005886">
    <property type="term" value="C:plasma membrane"/>
    <property type="evidence" value="ECO:0007669"/>
    <property type="project" value="UniProtKB-SubCell"/>
</dbReference>
<protein>
    <recommendedName>
        <fullName evidence="8">Permease IIC component</fullName>
    </recommendedName>
</protein>
<dbReference type="PANTHER" id="PTHR33989:SF4">
    <property type="entry name" value="PTS SYSTEM N,N'-DIACETYLCHITOBIOSE-SPECIFIC EIIC COMPONENT"/>
    <property type="match status" value="1"/>
</dbReference>
<keyword evidence="5 9" id="KW-0812">Transmembrane</keyword>
<evidence type="ECO:0000313" key="12">
    <source>
        <dbReference type="Proteomes" id="UP000003987"/>
    </source>
</evidence>
<evidence type="ECO:0000256" key="4">
    <source>
        <dbReference type="ARBA" id="ARBA00022597"/>
    </source>
</evidence>
<keyword evidence="7 8" id="KW-0472">Membrane</keyword>
<feature type="transmembrane region" description="Helical" evidence="9">
    <location>
        <begin position="325"/>
        <end position="345"/>
    </location>
</feature>
<dbReference type="Pfam" id="PF02378">
    <property type="entry name" value="PTS_EIIC"/>
    <property type="match status" value="1"/>
</dbReference>
<feature type="transmembrane region" description="Helical" evidence="9">
    <location>
        <begin position="72"/>
        <end position="95"/>
    </location>
</feature>
<feature type="transmembrane region" description="Helical" evidence="9">
    <location>
        <begin position="137"/>
        <end position="156"/>
    </location>
</feature>
<dbReference type="HOGENOM" id="CLU_029688_1_2_9"/>
<feature type="transmembrane region" description="Helical" evidence="9">
    <location>
        <begin position="185"/>
        <end position="205"/>
    </location>
</feature>
<keyword evidence="6 9" id="KW-1133">Transmembrane helix</keyword>
<dbReference type="PANTHER" id="PTHR33989">
    <property type="match status" value="1"/>
</dbReference>
<feature type="domain" description="PTS EIIC type-3" evidence="10">
    <location>
        <begin position="3"/>
        <end position="412"/>
    </location>
</feature>
<dbReference type="Proteomes" id="UP000003987">
    <property type="component" value="Unassembled WGS sequence"/>
</dbReference>
<comment type="function">
    <text evidence="8">The phosphoenolpyruvate-dependent sugar phosphotransferase system (PTS), a major carbohydrate active -transport system, catalyzes the phosphorylation of incoming sugar substrates concomitant with their translocation across the cell membrane.</text>
</comment>
<keyword evidence="11" id="KW-0808">Transferase</keyword>
<dbReference type="RefSeq" id="WP_006916065.1">
    <property type="nucleotide sequence ID" value="NZ_GG698802.1"/>
</dbReference>
<accession>C7XUE8</accession>
<evidence type="ECO:0000256" key="6">
    <source>
        <dbReference type="ARBA" id="ARBA00022989"/>
    </source>
</evidence>
<feature type="transmembrane region" description="Helical" evidence="9">
    <location>
        <begin position="22"/>
        <end position="44"/>
    </location>
</feature>
<evidence type="ECO:0000256" key="5">
    <source>
        <dbReference type="ARBA" id="ARBA00022692"/>
    </source>
</evidence>
<dbReference type="PROSITE" id="PS51105">
    <property type="entry name" value="PTS_EIIC_TYPE_3"/>
    <property type="match status" value="1"/>
</dbReference>
<dbReference type="EMBL" id="GG698802">
    <property type="protein sequence ID" value="EEU30909.1"/>
    <property type="molecule type" value="Genomic_DNA"/>
</dbReference>
<feature type="transmembrane region" description="Helical" evidence="9">
    <location>
        <begin position="225"/>
        <end position="243"/>
    </location>
</feature>
<feature type="transmembrane region" description="Helical" evidence="9">
    <location>
        <begin position="392"/>
        <end position="412"/>
    </location>
</feature>
<dbReference type="InterPro" id="IPR004501">
    <property type="entry name" value="PTS_EIIC_3"/>
</dbReference>
<dbReference type="GO" id="GO:1902815">
    <property type="term" value="P:N,N'-diacetylchitobiose import"/>
    <property type="evidence" value="ECO:0007669"/>
    <property type="project" value="TreeGrafter"/>
</dbReference>
<dbReference type="AlphaFoldDB" id="C7XUE8"/>
<reference evidence="11 12" key="1">
    <citation type="submission" date="2009-06" db="EMBL/GenBank/DDBJ databases">
        <title>The Genome Sequence of Lactobacillus coleohominis strain 101-4-CHN.</title>
        <authorList>
            <consortium name="The Broad Institute Genome Sequencing Platform"/>
            <person name="Ward D."/>
            <person name="Young S.K."/>
            <person name="Zeng Q."/>
            <person name="Koehrsen M."/>
            <person name="Alvarado L."/>
            <person name="Berlin A."/>
            <person name="Borenstein D."/>
            <person name="Chen Z."/>
            <person name="Engels R."/>
            <person name="Freedman E."/>
            <person name="Gellesch M."/>
            <person name="Goldberg J."/>
            <person name="Griggs A."/>
            <person name="Gujja S."/>
            <person name="Heiman D."/>
            <person name="Hepburn T."/>
            <person name="Howarth C."/>
            <person name="Jen D."/>
            <person name="Larson L."/>
            <person name="Lewis B."/>
            <person name="Mehta T."/>
            <person name="Park D."/>
            <person name="Pearson M."/>
            <person name="Roberts A."/>
            <person name="Saif S."/>
            <person name="Shea T."/>
            <person name="Shenoy N."/>
            <person name="Sisk P."/>
            <person name="Stolte C."/>
            <person name="Sykes S."/>
            <person name="Walk T."/>
            <person name="White J."/>
            <person name="Yandava C."/>
            <person name="Liu Y."/>
            <person name="Xu Q."/>
            <person name="Lander E."/>
            <person name="Nusbaum C."/>
            <person name="Galagan J."/>
            <person name="Birren B."/>
        </authorList>
    </citation>
    <scope>NUCLEOTIDE SEQUENCE [LARGE SCALE GENOMIC DNA]</scope>
    <source>
        <strain evidence="11 12">101-4-CHN</strain>
    </source>
</reference>
<sequence length="436" mass="49038">MFNQERWINWMVRFRQRSFIQILHRTLIALFPLILVGSFSWLLYENLLSTNGFLGSVLHVADWLPFRQFWRAFFMDMTRVTVGWTAPFACLVSAVLTTKYYHKENPIAGVAAIVCYTLIFVHGVQGNSDIIEMKYYSAAWLIIGVLVGYVVGRMFVRLGRSATFMDFAEPNSAIIKTVLKNLKPFIILVGSAFVLHFLFALYRQFGLDGIVSQWIGSTLDRNSNYFLNITLSVVNTILVWLGFAEPLSATSQVYSNEMAANLGYALTHKTAWGIPYPFTPSSLYTGFAVFGGVGLTLALIIAVLWSSRSHYYRQVSRWSMAPGFFNIGLPILFGAQVFCNPVYLLPFVVLPVVNIILGSCLIFIHAFPPLVYPVPNGTPGILTPFIATGGNWIAFIFTMVLLVIDVILYIPFVKLVEKVEARAREDLKGDSTNENH</sequence>
<organism evidence="11 12">
    <name type="scientific">Limosilactobacillus coleohominis 101-4-CHN</name>
    <dbReference type="NCBI Taxonomy" id="575594"/>
    <lineage>
        <taxon>Bacteria</taxon>
        <taxon>Bacillati</taxon>
        <taxon>Bacillota</taxon>
        <taxon>Bacilli</taxon>
        <taxon>Lactobacillales</taxon>
        <taxon>Lactobacillaceae</taxon>
        <taxon>Limosilactobacillus</taxon>
    </lineage>
</organism>
<evidence type="ECO:0000256" key="9">
    <source>
        <dbReference type="SAM" id="Phobius"/>
    </source>
</evidence>
<evidence type="ECO:0000256" key="2">
    <source>
        <dbReference type="ARBA" id="ARBA00022448"/>
    </source>
</evidence>
<keyword evidence="3 8" id="KW-1003">Cell membrane</keyword>
<dbReference type="InterPro" id="IPR051088">
    <property type="entry name" value="PTS_Sugar-EIIC/EIIB"/>
</dbReference>
<dbReference type="STRING" id="575594.HMPREF0501_00314"/>
<dbReference type="PIRSF" id="PIRSF006351">
    <property type="entry name" value="PTS_EIIC-Cellobiose"/>
    <property type="match status" value="1"/>
</dbReference>
<proteinExistence type="predicted"/>
<dbReference type="GO" id="GO:0008982">
    <property type="term" value="F:protein-N(PI)-phosphohistidine-sugar phosphotransferase activity"/>
    <property type="evidence" value="ECO:0007669"/>
    <property type="project" value="UniProtKB-UniRule"/>
</dbReference>